<name>A0A0F9MLD3_9ZZZZ</name>
<proteinExistence type="predicted"/>
<gene>
    <name evidence="2" type="ORF">LCGC14_1060320</name>
</gene>
<sequence>MSFFKSWAFWFLVGCFIGTIIGYFVAALCFISGRESRLEEKREQSLMKDEDHK</sequence>
<accession>A0A0F9MLD3</accession>
<evidence type="ECO:0000256" key="1">
    <source>
        <dbReference type="SAM" id="Phobius"/>
    </source>
</evidence>
<keyword evidence="1" id="KW-0812">Transmembrane</keyword>
<evidence type="ECO:0008006" key="3">
    <source>
        <dbReference type="Google" id="ProtNLM"/>
    </source>
</evidence>
<evidence type="ECO:0000313" key="2">
    <source>
        <dbReference type="EMBL" id="KKN08075.1"/>
    </source>
</evidence>
<dbReference type="AlphaFoldDB" id="A0A0F9MLD3"/>
<organism evidence="2">
    <name type="scientific">marine sediment metagenome</name>
    <dbReference type="NCBI Taxonomy" id="412755"/>
    <lineage>
        <taxon>unclassified sequences</taxon>
        <taxon>metagenomes</taxon>
        <taxon>ecological metagenomes</taxon>
    </lineage>
</organism>
<protein>
    <recommendedName>
        <fullName evidence="3">DUF3789 domain-containing protein</fullName>
    </recommendedName>
</protein>
<dbReference type="EMBL" id="LAZR01004497">
    <property type="protein sequence ID" value="KKN08075.1"/>
    <property type="molecule type" value="Genomic_DNA"/>
</dbReference>
<keyword evidence="1" id="KW-0472">Membrane</keyword>
<reference evidence="2" key="1">
    <citation type="journal article" date="2015" name="Nature">
        <title>Complex archaea that bridge the gap between prokaryotes and eukaryotes.</title>
        <authorList>
            <person name="Spang A."/>
            <person name="Saw J.H."/>
            <person name="Jorgensen S.L."/>
            <person name="Zaremba-Niedzwiedzka K."/>
            <person name="Martijn J."/>
            <person name="Lind A.E."/>
            <person name="van Eijk R."/>
            <person name="Schleper C."/>
            <person name="Guy L."/>
            <person name="Ettema T.J."/>
        </authorList>
    </citation>
    <scope>NUCLEOTIDE SEQUENCE</scope>
</reference>
<feature type="transmembrane region" description="Helical" evidence="1">
    <location>
        <begin position="6"/>
        <end position="31"/>
    </location>
</feature>
<comment type="caution">
    <text evidence="2">The sequence shown here is derived from an EMBL/GenBank/DDBJ whole genome shotgun (WGS) entry which is preliminary data.</text>
</comment>
<keyword evidence="1" id="KW-1133">Transmembrane helix</keyword>